<evidence type="ECO:0000313" key="3">
    <source>
        <dbReference type="Proteomes" id="UP001424459"/>
    </source>
</evidence>
<evidence type="ECO:0000313" key="2">
    <source>
        <dbReference type="EMBL" id="GAA4032059.1"/>
    </source>
</evidence>
<gene>
    <name evidence="2" type="ORF">GCM10022281_09620</name>
</gene>
<reference evidence="3" key="1">
    <citation type="journal article" date="2019" name="Int. J. Syst. Evol. Microbiol.">
        <title>The Global Catalogue of Microorganisms (GCM) 10K type strain sequencing project: providing services to taxonomists for standard genome sequencing and annotation.</title>
        <authorList>
            <consortium name="The Broad Institute Genomics Platform"/>
            <consortium name="The Broad Institute Genome Sequencing Center for Infectious Disease"/>
            <person name="Wu L."/>
            <person name="Ma J."/>
        </authorList>
    </citation>
    <scope>NUCLEOTIDE SEQUENCE [LARGE SCALE GENOMIC DNA]</scope>
    <source>
        <strain evidence="3">JCM 17564</strain>
    </source>
</reference>
<dbReference type="Proteomes" id="UP001424459">
    <property type="component" value="Unassembled WGS sequence"/>
</dbReference>
<feature type="transmembrane region" description="Helical" evidence="1">
    <location>
        <begin position="6"/>
        <end position="27"/>
    </location>
</feature>
<keyword evidence="1" id="KW-1133">Transmembrane helix</keyword>
<proteinExistence type="predicted"/>
<evidence type="ECO:0000256" key="1">
    <source>
        <dbReference type="SAM" id="Phobius"/>
    </source>
</evidence>
<dbReference type="RefSeq" id="WP_344695893.1">
    <property type="nucleotide sequence ID" value="NZ_BAABBR010000001.1"/>
</dbReference>
<comment type="caution">
    <text evidence="2">The sequence shown here is derived from an EMBL/GenBank/DDBJ whole genome shotgun (WGS) entry which is preliminary data.</text>
</comment>
<keyword evidence="1" id="KW-0472">Membrane</keyword>
<sequence>MLEVLGAILLMFLVVTLGLLWLGIRIARRVIRNVRAFAGGFSGAAGGMLPPDPRWMKLSSHLDRRQREAARLARERIRAFLAERGSAALTPEEAQLMISCERRVPELIDTCLERCASARPNERCDYAAPTLERLVRIGEEAEAARAAIRSRDDQRLATMHRYFDAVATRDPA</sequence>
<keyword evidence="3" id="KW-1185">Reference proteome</keyword>
<protein>
    <recommendedName>
        <fullName evidence="4">DUF2489 domain-containing protein</fullName>
    </recommendedName>
</protein>
<dbReference type="EMBL" id="BAABBR010000001">
    <property type="protein sequence ID" value="GAA4032059.1"/>
    <property type="molecule type" value="Genomic_DNA"/>
</dbReference>
<accession>A0ABP7TVW0</accession>
<keyword evidence="1" id="KW-0812">Transmembrane</keyword>
<name>A0ABP7TVW0_9SPHN</name>
<organism evidence="2 3">
    <name type="scientific">Sphingomonas rosea</name>
    <dbReference type="NCBI Taxonomy" id="335605"/>
    <lineage>
        <taxon>Bacteria</taxon>
        <taxon>Pseudomonadati</taxon>
        <taxon>Pseudomonadota</taxon>
        <taxon>Alphaproteobacteria</taxon>
        <taxon>Sphingomonadales</taxon>
        <taxon>Sphingomonadaceae</taxon>
        <taxon>Sphingomonas</taxon>
    </lineage>
</organism>
<evidence type="ECO:0008006" key="4">
    <source>
        <dbReference type="Google" id="ProtNLM"/>
    </source>
</evidence>